<dbReference type="EnsemblPlants" id="Pp3c3_3690V3.2">
    <property type="protein sequence ID" value="PAC:32944753.CDS.1"/>
    <property type="gene ID" value="Pp3c3_3690"/>
</dbReference>
<sequence length="98" mass="10180">MILCVLIVAGIVGSEVSGALVVLVVCVRTVESGGEALLSGLNRIVGDCRGGGSDYRASRKSCINSASIFWRSCSQLCLCGCASGLKYCSATFFVFFAV</sequence>
<dbReference type="EMBL" id="ABEU02000003">
    <property type="status" value="NOT_ANNOTATED_CDS"/>
    <property type="molecule type" value="Genomic_DNA"/>
</dbReference>
<organism evidence="1 2">
    <name type="scientific">Physcomitrium patens</name>
    <name type="common">Spreading-leaved earth moss</name>
    <name type="synonym">Physcomitrella patens</name>
    <dbReference type="NCBI Taxonomy" id="3218"/>
    <lineage>
        <taxon>Eukaryota</taxon>
        <taxon>Viridiplantae</taxon>
        <taxon>Streptophyta</taxon>
        <taxon>Embryophyta</taxon>
        <taxon>Bryophyta</taxon>
        <taxon>Bryophytina</taxon>
        <taxon>Bryopsida</taxon>
        <taxon>Funariidae</taxon>
        <taxon>Funariales</taxon>
        <taxon>Funariaceae</taxon>
        <taxon>Physcomitrium</taxon>
    </lineage>
</organism>
<proteinExistence type="predicted"/>
<keyword evidence="2" id="KW-1185">Reference proteome</keyword>
<dbReference type="Proteomes" id="UP000006727">
    <property type="component" value="Chromosome 3"/>
</dbReference>
<dbReference type="AlphaFoldDB" id="A0A7I3ZDW2"/>
<reference evidence="1 2" key="1">
    <citation type="journal article" date="2008" name="Science">
        <title>The Physcomitrella genome reveals evolutionary insights into the conquest of land by plants.</title>
        <authorList>
            <person name="Rensing S."/>
            <person name="Lang D."/>
            <person name="Zimmer A."/>
            <person name="Terry A."/>
            <person name="Salamov A."/>
            <person name="Shapiro H."/>
            <person name="Nishiyama T."/>
            <person name="Perroud P.-F."/>
            <person name="Lindquist E."/>
            <person name="Kamisugi Y."/>
            <person name="Tanahashi T."/>
            <person name="Sakakibara K."/>
            <person name="Fujita T."/>
            <person name="Oishi K."/>
            <person name="Shin-I T."/>
            <person name="Kuroki Y."/>
            <person name="Toyoda A."/>
            <person name="Suzuki Y."/>
            <person name="Hashimoto A."/>
            <person name="Yamaguchi K."/>
            <person name="Sugano A."/>
            <person name="Kohara Y."/>
            <person name="Fujiyama A."/>
            <person name="Anterola A."/>
            <person name="Aoki S."/>
            <person name="Ashton N."/>
            <person name="Barbazuk W.B."/>
            <person name="Barker E."/>
            <person name="Bennetzen J."/>
            <person name="Bezanilla M."/>
            <person name="Blankenship R."/>
            <person name="Cho S.H."/>
            <person name="Dutcher S."/>
            <person name="Estelle M."/>
            <person name="Fawcett J.A."/>
            <person name="Gundlach H."/>
            <person name="Hanada K."/>
            <person name="Heyl A."/>
            <person name="Hicks K.A."/>
            <person name="Hugh J."/>
            <person name="Lohr M."/>
            <person name="Mayer K."/>
            <person name="Melkozernov A."/>
            <person name="Murata T."/>
            <person name="Nelson D."/>
            <person name="Pils B."/>
            <person name="Prigge M."/>
            <person name="Reiss B."/>
            <person name="Renner T."/>
            <person name="Rombauts S."/>
            <person name="Rushton P."/>
            <person name="Sanderfoot A."/>
            <person name="Schween G."/>
            <person name="Shiu S.-H."/>
            <person name="Stueber K."/>
            <person name="Theodoulou F.L."/>
            <person name="Tu H."/>
            <person name="Van de Peer Y."/>
            <person name="Verrier P.J."/>
            <person name="Waters E."/>
            <person name="Wood A."/>
            <person name="Yang L."/>
            <person name="Cove D."/>
            <person name="Cuming A."/>
            <person name="Hasebe M."/>
            <person name="Lucas S."/>
            <person name="Mishler D.B."/>
            <person name="Reski R."/>
            <person name="Grigoriev I."/>
            <person name="Quatrano R.S."/>
            <person name="Boore J.L."/>
        </authorList>
    </citation>
    <scope>NUCLEOTIDE SEQUENCE [LARGE SCALE GENOMIC DNA]</scope>
    <source>
        <strain evidence="1 2">cv. Gransden 2004</strain>
    </source>
</reference>
<dbReference type="InParanoid" id="A0A7I3ZDW2"/>
<dbReference type="Gramene" id="Pp3c3_3690V3.2">
    <property type="protein sequence ID" value="PAC:32944753.CDS.1"/>
    <property type="gene ID" value="Pp3c3_3690"/>
</dbReference>
<reference evidence="1" key="3">
    <citation type="submission" date="2020-12" db="UniProtKB">
        <authorList>
            <consortium name="EnsemblPlants"/>
        </authorList>
    </citation>
    <scope>IDENTIFICATION</scope>
</reference>
<accession>A0A7I3ZDW2</accession>
<evidence type="ECO:0000313" key="2">
    <source>
        <dbReference type="Proteomes" id="UP000006727"/>
    </source>
</evidence>
<name>A0A7I3ZDW2_PHYPA</name>
<reference evidence="1 2" key="2">
    <citation type="journal article" date="2018" name="Plant J.">
        <title>The Physcomitrella patens chromosome-scale assembly reveals moss genome structure and evolution.</title>
        <authorList>
            <person name="Lang D."/>
            <person name="Ullrich K.K."/>
            <person name="Murat F."/>
            <person name="Fuchs J."/>
            <person name="Jenkins J."/>
            <person name="Haas F.B."/>
            <person name="Piednoel M."/>
            <person name="Gundlach H."/>
            <person name="Van Bel M."/>
            <person name="Meyberg R."/>
            <person name="Vives C."/>
            <person name="Morata J."/>
            <person name="Symeonidi A."/>
            <person name="Hiss M."/>
            <person name="Muchero W."/>
            <person name="Kamisugi Y."/>
            <person name="Saleh O."/>
            <person name="Blanc G."/>
            <person name="Decker E.L."/>
            <person name="van Gessel N."/>
            <person name="Grimwood J."/>
            <person name="Hayes R.D."/>
            <person name="Graham S.W."/>
            <person name="Gunter L.E."/>
            <person name="McDaniel S.F."/>
            <person name="Hoernstein S.N.W."/>
            <person name="Larsson A."/>
            <person name="Li F.W."/>
            <person name="Perroud P.F."/>
            <person name="Phillips J."/>
            <person name="Ranjan P."/>
            <person name="Rokshar D.S."/>
            <person name="Rothfels C.J."/>
            <person name="Schneider L."/>
            <person name="Shu S."/>
            <person name="Stevenson D.W."/>
            <person name="Thummler F."/>
            <person name="Tillich M."/>
            <person name="Villarreal Aguilar J.C."/>
            <person name="Widiez T."/>
            <person name="Wong G.K."/>
            <person name="Wymore A."/>
            <person name="Zhang Y."/>
            <person name="Zimmer A.D."/>
            <person name="Quatrano R.S."/>
            <person name="Mayer K.F.X."/>
            <person name="Goodstein D."/>
            <person name="Casacuberta J.M."/>
            <person name="Vandepoele K."/>
            <person name="Reski R."/>
            <person name="Cuming A.C."/>
            <person name="Tuskan G.A."/>
            <person name="Maumus F."/>
            <person name="Salse J."/>
            <person name="Schmutz J."/>
            <person name="Rensing S.A."/>
        </authorList>
    </citation>
    <scope>NUCLEOTIDE SEQUENCE [LARGE SCALE GENOMIC DNA]</scope>
    <source>
        <strain evidence="1 2">cv. Gransden 2004</strain>
    </source>
</reference>
<protein>
    <submittedName>
        <fullName evidence="1">Uncharacterized protein</fullName>
    </submittedName>
</protein>
<evidence type="ECO:0000313" key="1">
    <source>
        <dbReference type="EnsemblPlants" id="PAC:32944753.CDS.1"/>
    </source>
</evidence>